<evidence type="ECO:0000313" key="5">
    <source>
        <dbReference type="Proteomes" id="UP000070054"/>
    </source>
</evidence>
<dbReference type="InterPro" id="IPR027417">
    <property type="entry name" value="P-loop_NTPase"/>
</dbReference>
<reference evidence="4 5" key="1">
    <citation type="submission" date="2014-02" db="EMBL/GenBank/DDBJ databases">
        <title>The genome sequence of Colletotrichum nymphaeae SA-01.</title>
        <authorList>
            <person name="Baroncelli R."/>
            <person name="Thon M.R."/>
        </authorList>
    </citation>
    <scope>NUCLEOTIDE SEQUENCE [LARGE SCALE GENOMIC DNA]</scope>
    <source>
        <strain evidence="4 5">SA-01</strain>
    </source>
</reference>
<dbReference type="OrthoDB" id="443402at2759"/>
<organism evidence="4 5">
    <name type="scientific">Colletotrichum nymphaeae SA-01</name>
    <dbReference type="NCBI Taxonomy" id="1460502"/>
    <lineage>
        <taxon>Eukaryota</taxon>
        <taxon>Fungi</taxon>
        <taxon>Dikarya</taxon>
        <taxon>Ascomycota</taxon>
        <taxon>Pezizomycotina</taxon>
        <taxon>Sordariomycetes</taxon>
        <taxon>Hypocreomycetidae</taxon>
        <taxon>Glomerellales</taxon>
        <taxon>Glomerellaceae</taxon>
        <taxon>Colletotrichum</taxon>
        <taxon>Colletotrichum acutatum species complex</taxon>
    </lineage>
</organism>
<dbReference type="Pfam" id="PF24883">
    <property type="entry name" value="NPHP3_N"/>
    <property type="match status" value="1"/>
</dbReference>
<keyword evidence="1" id="KW-0677">Repeat</keyword>
<feature type="region of interest" description="Disordered" evidence="2">
    <location>
        <begin position="899"/>
        <end position="921"/>
    </location>
</feature>
<evidence type="ECO:0000313" key="4">
    <source>
        <dbReference type="EMBL" id="KXH34632.1"/>
    </source>
</evidence>
<accession>A0A135SFF1</accession>
<sequence>MDPLTAIGLVANVLAFVDFGLKGLREAKSIYKSSSGLTGEAASLQKFAEQTRHFADNLQTPDPMGLDDDEKVLCALAKDCCKTCQDILTLIDGIRSKKAFSGLYAIKSERGEISNKRIISKLNIMTGNAEDNFARLQEIKGSIESLKISTDVYSLRDSIKDDIQKLVRIPERSLERLAQGSILRGLEFDTMYYRYDTICEAHEKTFRWILADDLDERCNVDCPNRRQNELLSDSGAETMKDMNLKVNVTSALAEKNALVIWTEGDDGHFPSLARDISHGPDQFPSSKCLPTCEERRAMRRKFTQWLSSGSGVFHFSAKLGAGKSTLMKMIINHDESRKRLVTWASDKTLVCAKFFFWSPGSERQRSISGLYLGLLHEVLSAHPALTPHALPSFWETVYTSSWPAGERMHISPSQALEGLDRLFRGSDISQNYRFCLFIDGLDELHETTECSYSDLTEMIYRWSSLTSGDVKIFVASRPLNAFSEMSPPQQTICFHDLTKRDMTLYVDDKLQSIEDDNVLASVSNAIVEKAQGIFFWAALVVKDVREQILNGNNPESLLRQINQVPEEINDLFAHILQALTSKDRRRAYQILAVLLRAQTYQLRPQTHQGQCVQKRVTAWGASVIEQSQQISYQELFSTYYYEDNGQNLSAEECDSLLLEELQRCWKIVNGFCKGLVQVDIHWPLELDFAHRSVKEFLTNRSKALDICLGDFDSLEALKRVAWLPHSFPYPGCSASTHDRFVGFMSGSIYVMLTQCRKDIRPDFDWVLVTGFLRRDFISPNAVVRWSSFRPGDPLELPPTFSVSQLLLWMVVQHYELDLGSNIIGDAIEELFSHGPDLDFQVTIKIDSKGSILCNFDDNKQSLGNGPSTYVSNIIERSSFGNKARLLQLLDEINDKPEAKLQRGEEGISEDEPGSLPSGEDRNIGHEAANDGIGVALEHLDKRAILPRLFAHIVIVRFAAMLVSTWLLSQLFELALRQIHP</sequence>
<feature type="domain" description="Nephrocystin 3-like N-terminal" evidence="3">
    <location>
        <begin position="299"/>
        <end position="477"/>
    </location>
</feature>
<gene>
    <name evidence="4" type="ORF">CNYM01_03886</name>
</gene>
<dbReference type="PANTHER" id="PTHR10039">
    <property type="entry name" value="AMELOGENIN"/>
    <property type="match status" value="1"/>
</dbReference>
<dbReference type="EMBL" id="JEMN01001525">
    <property type="protein sequence ID" value="KXH34632.1"/>
    <property type="molecule type" value="Genomic_DNA"/>
</dbReference>
<dbReference type="Gene3D" id="3.40.50.300">
    <property type="entry name" value="P-loop containing nucleotide triphosphate hydrolases"/>
    <property type="match status" value="1"/>
</dbReference>
<dbReference type="PANTHER" id="PTHR10039:SF5">
    <property type="entry name" value="NACHT DOMAIN-CONTAINING PROTEIN"/>
    <property type="match status" value="1"/>
</dbReference>
<proteinExistence type="predicted"/>
<comment type="caution">
    <text evidence="4">The sequence shown here is derived from an EMBL/GenBank/DDBJ whole genome shotgun (WGS) entry which is preliminary data.</text>
</comment>
<evidence type="ECO:0000256" key="2">
    <source>
        <dbReference type="SAM" id="MobiDB-lite"/>
    </source>
</evidence>
<dbReference type="SUPFAM" id="SSF52540">
    <property type="entry name" value="P-loop containing nucleoside triphosphate hydrolases"/>
    <property type="match status" value="1"/>
</dbReference>
<evidence type="ECO:0000259" key="3">
    <source>
        <dbReference type="Pfam" id="PF24883"/>
    </source>
</evidence>
<evidence type="ECO:0000256" key="1">
    <source>
        <dbReference type="ARBA" id="ARBA00022737"/>
    </source>
</evidence>
<keyword evidence="5" id="KW-1185">Reference proteome</keyword>
<protein>
    <recommendedName>
        <fullName evidence="3">Nephrocystin 3-like N-terminal domain-containing protein</fullName>
    </recommendedName>
</protein>
<dbReference type="Proteomes" id="UP000070054">
    <property type="component" value="Unassembled WGS sequence"/>
</dbReference>
<dbReference type="InterPro" id="IPR056884">
    <property type="entry name" value="NPHP3-like_N"/>
</dbReference>
<name>A0A135SFF1_9PEZI</name>
<dbReference type="AlphaFoldDB" id="A0A135SFF1"/>